<dbReference type="SUPFAM" id="SSF56112">
    <property type="entry name" value="Protein kinase-like (PK-like)"/>
    <property type="match status" value="1"/>
</dbReference>
<dbReference type="PANTHER" id="PTHR43883:SF1">
    <property type="entry name" value="GLUCONOKINASE"/>
    <property type="match status" value="1"/>
</dbReference>
<accession>A0ABX1DY17</accession>
<dbReference type="Pfam" id="PF13671">
    <property type="entry name" value="AAA_33"/>
    <property type="match status" value="1"/>
</dbReference>
<sequence length="494" mass="51596">MAIPDSQAEAAALLRRLAGGGDPIETHISAIFIGADTVWKLKKAVRLGFLDFSDLAARAHFARRELALNQPHAPGLYRDVVPITRGPAGLALNGEGPPVEWVLRMAPVPPGDFLDAIARRGALAPALLDGMADAVAALHQAAPPAPPGFDAPGAAGRVLDGNIRDCLANGLAEARVRALGGAMRARLDALAPLLAARATAGRVRRCHGDLHLGNLCLWQGRPTPFDALEFDEALATTDTGYDLAFLLMDLCQFGQRAAANRVMNRYLGRSGDVGLLAPLGFWMALRAMVRAHVAARRGDDGMAYLAAAEGFLAPSPPRLVAIGGLQGTGKTWLARALAPDLGAAPGALHLRTDETRKRRAGLPPEARLPAEAYAEAESRAVHAEIFAAARQALAAGHSVVLDAVFLDPTLRAAAESAAAPHPFTGFWLAAPLDLLRERVARRSAEGTDASDATVAVLEQAARADPGAIGWQVLDATAPLTPARATLALHPGTGA</sequence>
<dbReference type="Gene3D" id="3.40.50.300">
    <property type="entry name" value="P-loop containing nucleotide triphosphate hydrolases"/>
    <property type="match status" value="1"/>
</dbReference>
<protein>
    <submittedName>
        <fullName evidence="2">AAA family ATPase</fullName>
    </submittedName>
</protein>
<dbReference type="Gene3D" id="3.90.1200.10">
    <property type="match status" value="1"/>
</dbReference>
<organism evidence="2 3">
    <name type="scientific">Falsiroseomonas selenitidurans</name>
    <dbReference type="NCBI Taxonomy" id="2716335"/>
    <lineage>
        <taxon>Bacteria</taxon>
        <taxon>Pseudomonadati</taxon>
        <taxon>Pseudomonadota</taxon>
        <taxon>Alphaproteobacteria</taxon>
        <taxon>Acetobacterales</taxon>
        <taxon>Roseomonadaceae</taxon>
        <taxon>Falsiroseomonas</taxon>
    </lineage>
</organism>
<dbReference type="RefSeq" id="WP_168027426.1">
    <property type="nucleotide sequence ID" value="NZ_JAAVNE010000003.1"/>
</dbReference>
<dbReference type="Proteomes" id="UP000787635">
    <property type="component" value="Unassembled WGS sequence"/>
</dbReference>
<name>A0ABX1DY17_9PROT</name>
<evidence type="ECO:0000259" key="1">
    <source>
        <dbReference type="Pfam" id="PF01636"/>
    </source>
</evidence>
<dbReference type="SUPFAM" id="SSF52540">
    <property type="entry name" value="P-loop containing nucleoside triphosphate hydrolases"/>
    <property type="match status" value="1"/>
</dbReference>
<gene>
    <name evidence="2" type="ORF">HEQ75_02895</name>
</gene>
<dbReference type="InterPro" id="IPR011009">
    <property type="entry name" value="Kinase-like_dom_sf"/>
</dbReference>
<dbReference type="Pfam" id="PF01636">
    <property type="entry name" value="APH"/>
    <property type="match status" value="1"/>
</dbReference>
<comment type="caution">
    <text evidence="2">The sequence shown here is derived from an EMBL/GenBank/DDBJ whole genome shotgun (WGS) entry which is preliminary data.</text>
</comment>
<dbReference type="InterPro" id="IPR027417">
    <property type="entry name" value="P-loop_NTPase"/>
</dbReference>
<dbReference type="EMBL" id="JAAVNE010000003">
    <property type="protein sequence ID" value="NKC29795.1"/>
    <property type="molecule type" value="Genomic_DNA"/>
</dbReference>
<evidence type="ECO:0000313" key="2">
    <source>
        <dbReference type="EMBL" id="NKC29795.1"/>
    </source>
</evidence>
<feature type="domain" description="Aminoglycoside phosphotransferase" evidence="1">
    <location>
        <begin position="118"/>
        <end position="267"/>
    </location>
</feature>
<reference evidence="2 3" key="1">
    <citation type="submission" date="2020-03" db="EMBL/GenBank/DDBJ databases">
        <title>Roseomonas selenitidurans sp. nov. isolated from urban soil.</title>
        <authorList>
            <person name="Liu H."/>
        </authorList>
    </citation>
    <scope>NUCLEOTIDE SEQUENCE [LARGE SCALE GENOMIC DNA]</scope>
    <source>
        <strain evidence="2 3">BU-1</strain>
    </source>
</reference>
<dbReference type="PANTHER" id="PTHR43883">
    <property type="entry name" value="SLR0207 PROTEIN"/>
    <property type="match status" value="1"/>
</dbReference>
<evidence type="ECO:0000313" key="3">
    <source>
        <dbReference type="Proteomes" id="UP000787635"/>
    </source>
</evidence>
<dbReference type="InterPro" id="IPR052732">
    <property type="entry name" value="Cell-binding_unc_protein"/>
</dbReference>
<dbReference type="InterPro" id="IPR002575">
    <property type="entry name" value="Aminoglycoside_PTrfase"/>
</dbReference>
<proteinExistence type="predicted"/>
<keyword evidence="3" id="KW-1185">Reference proteome</keyword>